<name>A0A1B1MX49_9BACL</name>
<feature type="transmembrane region" description="Helical" evidence="1">
    <location>
        <begin position="50"/>
        <end position="67"/>
    </location>
</feature>
<evidence type="ECO:0000313" key="3">
    <source>
        <dbReference type="Proteomes" id="UP000092573"/>
    </source>
</evidence>
<dbReference type="OrthoDB" id="2886943at2"/>
<keyword evidence="1" id="KW-1133">Transmembrane helix</keyword>
<feature type="transmembrane region" description="Helical" evidence="1">
    <location>
        <begin position="73"/>
        <end position="94"/>
    </location>
</feature>
<dbReference type="AlphaFoldDB" id="A0A1B1MX49"/>
<dbReference type="KEGG" id="pyg:AWM70_03480"/>
<keyword evidence="1" id="KW-0472">Membrane</keyword>
<proteinExistence type="predicted"/>
<keyword evidence="1" id="KW-0812">Transmembrane</keyword>
<protein>
    <recommendedName>
        <fullName evidence="4">DUF2269 family protein</fullName>
    </recommendedName>
</protein>
<keyword evidence="3" id="KW-1185">Reference proteome</keyword>
<sequence>MFKVIMFLHILGSLALGFYLVLPFVVGGISRLSEASREGVLNIIRSLNRFAQYGLVLQLLTGIYLVFKGDYTMAWTTVVGILFLIAGGLSGMLGKPLRLAKSGDAASAFGKIRSFSALLAIVVLVLSFFMVYRHII</sequence>
<evidence type="ECO:0000313" key="2">
    <source>
        <dbReference type="EMBL" id="ANS73750.1"/>
    </source>
</evidence>
<dbReference type="EMBL" id="CP014167">
    <property type="protein sequence ID" value="ANS73750.1"/>
    <property type="molecule type" value="Genomic_DNA"/>
</dbReference>
<gene>
    <name evidence="2" type="ORF">AWM70_03480</name>
</gene>
<feature type="transmembrane region" description="Helical" evidence="1">
    <location>
        <begin position="6"/>
        <end position="29"/>
    </location>
</feature>
<feature type="transmembrane region" description="Helical" evidence="1">
    <location>
        <begin position="115"/>
        <end position="135"/>
    </location>
</feature>
<evidence type="ECO:0000256" key="1">
    <source>
        <dbReference type="SAM" id="Phobius"/>
    </source>
</evidence>
<organism evidence="2 3">
    <name type="scientific">Paenibacillus yonginensis</name>
    <dbReference type="NCBI Taxonomy" id="1462996"/>
    <lineage>
        <taxon>Bacteria</taxon>
        <taxon>Bacillati</taxon>
        <taxon>Bacillota</taxon>
        <taxon>Bacilli</taxon>
        <taxon>Bacillales</taxon>
        <taxon>Paenibacillaceae</taxon>
        <taxon>Paenibacillus</taxon>
    </lineage>
</organism>
<dbReference type="Proteomes" id="UP000092573">
    <property type="component" value="Chromosome"/>
</dbReference>
<dbReference type="STRING" id="1462996.AWM70_03480"/>
<evidence type="ECO:0008006" key="4">
    <source>
        <dbReference type="Google" id="ProtNLM"/>
    </source>
</evidence>
<reference evidence="2 3" key="1">
    <citation type="submission" date="2016-01" db="EMBL/GenBank/DDBJ databases">
        <title>Complete Genome Sequence of Paenibacillus yonginensis DCY84, a novel Plant Growth-Promoting Bacteria with Elicitation of Induced Systemic Resistance.</title>
        <authorList>
            <person name="Kim Y.J."/>
            <person name="Yang D.C."/>
            <person name="Sukweenadhi J."/>
        </authorList>
    </citation>
    <scope>NUCLEOTIDE SEQUENCE [LARGE SCALE GENOMIC DNA]</scope>
    <source>
        <strain evidence="2 3">DCY84</strain>
    </source>
</reference>
<dbReference type="RefSeq" id="WP_068694364.1">
    <property type="nucleotide sequence ID" value="NZ_CP014167.1"/>
</dbReference>
<accession>A0A1B1MX49</accession>